<dbReference type="Pfam" id="PF12697">
    <property type="entry name" value="Abhydrolase_6"/>
    <property type="match status" value="1"/>
</dbReference>
<gene>
    <name evidence="3" type="ORF">GCM10009777_38730</name>
</gene>
<evidence type="ECO:0000313" key="4">
    <source>
        <dbReference type="Proteomes" id="UP001500326"/>
    </source>
</evidence>
<dbReference type="PANTHER" id="PTHR43798">
    <property type="entry name" value="MONOACYLGLYCEROL LIPASE"/>
    <property type="match status" value="1"/>
</dbReference>
<comment type="caution">
    <text evidence="3">The sequence shown here is derived from an EMBL/GenBank/DDBJ whole genome shotgun (WGS) entry which is preliminary data.</text>
</comment>
<dbReference type="InterPro" id="IPR029058">
    <property type="entry name" value="AB_hydrolase_fold"/>
</dbReference>
<protein>
    <submittedName>
        <fullName evidence="3">Alpha/beta hydrolase</fullName>
    </submittedName>
</protein>
<accession>A0ABP5EFZ0</accession>
<dbReference type="InterPro" id="IPR050266">
    <property type="entry name" value="AB_hydrolase_sf"/>
</dbReference>
<evidence type="ECO:0000256" key="1">
    <source>
        <dbReference type="ARBA" id="ARBA00022801"/>
    </source>
</evidence>
<evidence type="ECO:0000259" key="2">
    <source>
        <dbReference type="SMART" id="SM00824"/>
    </source>
</evidence>
<organism evidence="3 4">
    <name type="scientific">Microbacterium pumilum</name>
    <dbReference type="NCBI Taxonomy" id="344165"/>
    <lineage>
        <taxon>Bacteria</taxon>
        <taxon>Bacillati</taxon>
        <taxon>Actinomycetota</taxon>
        <taxon>Actinomycetes</taxon>
        <taxon>Micrococcales</taxon>
        <taxon>Microbacteriaceae</taxon>
        <taxon>Microbacterium</taxon>
    </lineage>
</organism>
<proteinExistence type="predicted"/>
<dbReference type="SUPFAM" id="SSF53474">
    <property type="entry name" value="alpha/beta-Hydrolases"/>
    <property type="match status" value="1"/>
</dbReference>
<dbReference type="PRINTS" id="PR00111">
    <property type="entry name" value="ABHYDROLASE"/>
</dbReference>
<evidence type="ECO:0000313" key="3">
    <source>
        <dbReference type="EMBL" id="GAA1997827.1"/>
    </source>
</evidence>
<dbReference type="InterPro" id="IPR000073">
    <property type="entry name" value="AB_hydrolase_1"/>
</dbReference>
<dbReference type="InterPro" id="IPR020802">
    <property type="entry name" value="TesA-like"/>
</dbReference>
<sequence length="274" mass="29555">MCDYHRRHGIDSGPPHRLAAGSVAVMSAIESSPVAPFTYAGATLMTQERGRGDRPIVLIHGIGMGMGVFADLISQLGEAAWTIALDLPGYGSAPEPERVLTMERTADLIAAFLRDRGTGPAVLVGHSMGTQVAVEVAARHPHLVDTLVLVGPTVDRRERSGRQQLLRLLQDVAIESPKVIVRGAREYLRAGPRLGLKMHAMIVHRPEDVYPLVSAPTLVLRGEDDRVASRDWCAFVTASIPGARAAEVPGHGHEAMIRDAAPAAREIERFLRGE</sequence>
<dbReference type="GO" id="GO:0016787">
    <property type="term" value="F:hydrolase activity"/>
    <property type="evidence" value="ECO:0007669"/>
    <property type="project" value="UniProtKB-KW"/>
</dbReference>
<reference evidence="4" key="1">
    <citation type="journal article" date="2019" name="Int. J. Syst. Evol. Microbiol.">
        <title>The Global Catalogue of Microorganisms (GCM) 10K type strain sequencing project: providing services to taxonomists for standard genome sequencing and annotation.</title>
        <authorList>
            <consortium name="The Broad Institute Genomics Platform"/>
            <consortium name="The Broad Institute Genome Sequencing Center for Infectious Disease"/>
            <person name="Wu L."/>
            <person name="Ma J."/>
        </authorList>
    </citation>
    <scope>NUCLEOTIDE SEQUENCE [LARGE SCALE GENOMIC DNA]</scope>
    <source>
        <strain evidence="4">JCM 14902</strain>
    </source>
</reference>
<dbReference type="SMART" id="SM00824">
    <property type="entry name" value="PKS_TE"/>
    <property type="match status" value="1"/>
</dbReference>
<dbReference type="Proteomes" id="UP001500326">
    <property type="component" value="Unassembled WGS sequence"/>
</dbReference>
<keyword evidence="1 3" id="KW-0378">Hydrolase</keyword>
<keyword evidence="4" id="KW-1185">Reference proteome</keyword>
<dbReference type="Gene3D" id="3.40.50.1820">
    <property type="entry name" value="alpha/beta hydrolase"/>
    <property type="match status" value="1"/>
</dbReference>
<dbReference type="PANTHER" id="PTHR43798:SF31">
    <property type="entry name" value="AB HYDROLASE SUPERFAMILY PROTEIN YCLE"/>
    <property type="match status" value="1"/>
</dbReference>
<name>A0ABP5EFZ0_9MICO</name>
<dbReference type="EMBL" id="BAAAOH010000001">
    <property type="protein sequence ID" value="GAA1997827.1"/>
    <property type="molecule type" value="Genomic_DNA"/>
</dbReference>
<feature type="domain" description="Thioesterase TesA-like" evidence="2">
    <location>
        <begin position="67"/>
        <end position="271"/>
    </location>
</feature>